<dbReference type="RefSeq" id="WP_136496140.1">
    <property type="nucleotide sequence ID" value="NZ_CP046052.1"/>
</dbReference>
<dbReference type="OrthoDB" id="8171242at2"/>
<protein>
    <submittedName>
        <fullName evidence="1">Uncharacterized protein</fullName>
    </submittedName>
</protein>
<proteinExistence type="predicted"/>
<dbReference type="EMBL" id="CP046052">
    <property type="protein sequence ID" value="QGM45870.1"/>
    <property type="molecule type" value="Genomic_DNA"/>
</dbReference>
<dbReference type="KEGG" id="mhey:H2LOC_009240"/>
<gene>
    <name evidence="1" type="ORF">H2LOC_009240</name>
</gene>
<evidence type="ECO:0000313" key="2">
    <source>
        <dbReference type="Proteomes" id="UP000309061"/>
    </source>
</evidence>
<keyword evidence="2" id="KW-1185">Reference proteome</keyword>
<name>A0A6B8KHD1_9HYPH</name>
<dbReference type="AlphaFoldDB" id="A0A6B8KHD1"/>
<evidence type="ECO:0000313" key="1">
    <source>
        <dbReference type="EMBL" id="QGM45870.1"/>
    </source>
</evidence>
<accession>A0A6B8KHD1</accession>
<organism evidence="1 2">
    <name type="scientific">Methylocystis heyeri</name>
    <dbReference type="NCBI Taxonomy" id="391905"/>
    <lineage>
        <taxon>Bacteria</taxon>
        <taxon>Pseudomonadati</taxon>
        <taxon>Pseudomonadota</taxon>
        <taxon>Alphaproteobacteria</taxon>
        <taxon>Hyphomicrobiales</taxon>
        <taxon>Methylocystaceae</taxon>
        <taxon>Methylocystis</taxon>
    </lineage>
</organism>
<dbReference type="Proteomes" id="UP000309061">
    <property type="component" value="Chromosome"/>
</dbReference>
<sequence>MDKSLNAFDLSPEQGQTASLLQRLFGSAIANRYVDFCRLAAGAFALNVSRPMAAHALRELESMLRRALEVPMEARALETVEDVKKIAEARKQLRALGFEAPIIDRAARELKPRLNHRQQIQQIVSRLGRAPDGDIANLWTSLTENFGVAHQRSFHRSLQVDDDFREKYQRPFDTVIRGIAFALQGRYVVLMRRVEELATMSDREQAAKLFASEIPGALSLQRHFFDKLQTGDWLPHLAKQGLFGEPLAGPDEGASGGMRFRQWPAGNYLLRMAKSSDAVTRRAVAEALRKVGSSKHPDVQYDGLEILATLPPEDSAPLADLAVSWLSPGTRNWPMQKPEALINQLAQGGHREAALKVASALLQIWEQNGHLVTHYAHHMYEYHLPSLVSPLTACGGEDALRLFADLLHKAARITGRIDSSHYSMRPIGDDEMARHDVYEALITAVRRSAEMLIQEDAVRTRRAVELLAGYEPKIFVRLYLHVLASNPAGAPDLATAYLTNNSLIQAGWCRDEYSGLALAWFPSLAAEDQAKVLGVIDALPDKYLEAWKARFEEDTKKVPVADDERKFRAATFQDLVWKWRAALPVERQQALDRIVQELGDPDARKEQLFAQLESPLHGTDFLSRPIPEIAKFLQTWTPQVEGSSQTVTALAQELLIATFNNPEAYAAEAVQFVGLKPVYVRHMLEGLAMAANNRRRFGWGGVLRLIAAAIERHDEPIDPTTLFDGDDRDWGWASVKTAELLAAGLRQGAEGIAFEHATQVRSIVEKLIRIAPNEPEIEDFEERYRRDPFFAAQATLRGLAVELCILMMFWLSKDRSSPLGAEPGNALSNSPNVRDFFVGQLADRKASGRIPRAVMGRYLFYLFYFGEDWLRAHLGSLFPQENEALRGAAWHGHLAHDQQPILDLVPELRLCLTEEIARLADTGDQLDREFRRERFADYMMVLYLWGGLPDDLLESFWEQASSAVRQHCMWYLGTQLDAPSMPDAMRTRGFAYWERRLDAARRSDNPDPFRAELGAIGQWTFRNRIDDHWLANQLFEMLHAGFVPTDAFSVVDWLAEIVPRDVDRAVKILSALLRNPRIDQWAYMTQQVPIRTILAEGLAHGTQETISRVHELIGFLSSVNETSYMDLIQPPTDE</sequence>
<reference evidence="1 2" key="1">
    <citation type="submission" date="2019-11" db="EMBL/GenBank/DDBJ databases">
        <title>The genome sequence of Methylocystis heyeri.</title>
        <authorList>
            <person name="Oshkin I.Y."/>
            <person name="Miroshnikov K."/>
            <person name="Dedysh S.N."/>
        </authorList>
    </citation>
    <scope>NUCLEOTIDE SEQUENCE [LARGE SCALE GENOMIC DNA]</scope>
    <source>
        <strain evidence="1 2">H2</strain>
    </source>
</reference>